<organism evidence="1 2">
    <name type="scientific">Ataeniobius toweri</name>
    <dbReference type="NCBI Taxonomy" id="208326"/>
    <lineage>
        <taxon>Eukaryota</taxon>
        <taxon>Metazoa</taxon>
        <taxon>Chordata</taxon>
        <taxon>Craniata</taxon>
        <taxon>Vertebrata</taxon>
        <taxon>Euteleostomi</taxon>
        <taxon>Actinopterygii</taxon>
        <taxon>Neopterygii</taxon>
        <taxon>Teleostei</taxon>
        <taxon>Neoteleostei</taxon>
        <taxon>Acanthomorphata</taxon>
        <taxon>Ovalentaria</taxon>
        <taxon>Atherinomorphae</taxon>
        <taxon>Cyprinodontiformes</taxon>
        <taxon>Goodeidae</taxon>
        <taxon>Ataeniobius</taxon>
    </lineage>
</organism>
<comment type="caution">
    <text evidence="1">The sequence shown here is derived from an EMBL/GenBank/DDBJ whole genome shotgun (WGS) entry which is preliminary data.</text>
</comment>
<reference evidence="1 2" key="1">
    <citation type="submission" date="2021-07" db="EMBL/GenBank/DDBJ databases">
        <authorList>
            <person name="Palmer J.M."/>
        </authorList>
    </citation>
    <scope>NUCLEOTIDE SEQUENCE [LARGE SCALE GENOMIC DNA]</scope>
    <source>
        <strain evidence="1 2">AT_MEX2019</strain>
        <tissue evidence="1">Muscle</tissue>
    </source>
</reference>
<keyword evidence="2" id="KW-1185">Reference proteome</keyword>
<evidence type="ECO:0000313" key="1">
    <source>
        <dbReference type="EMBL" id="MED6256508.1"/>
    </source>
</evidence>
<evidence type="ECO:0000313" key="2">
    <source>
        <dbReference type="Proteomes" id="UP001345963"/>
    </source>
</evidence>
<dbReference type="Proteomes" id="UP001345963">
    <property type="component" value="Unassembled WGS sequence"/>
</dbReference>
<gene>
    <name evidence="1" type="ORF">ATANTOWER_027735</name>
</gene>
<sequence length="146" mass="16401">MACICIKLYQVPRDPKALYTTNKSFNHCQSTIHPHIHTLTLVGYTVATAALGHTDRIEAAIQSVPQGPLTTVSRQGGCFVSCPRTQRLRRGFKPATHRTNPYHCCPTVLINVLNNSFPILKLKKNQNKTHLYRRGSIIFYGFLQPA</sequence>
<accession>A0ABU7C1F3</accession>
<proteinExistence type="predicted"/>
<dbReference type="EMBL" id="JAHUTI010075662">
    <property type="protein sequence ID" value="MED6256508.1"/>
    <property type="molecule type" value="Genomic_DNA"/>
</dbReference>
<name>A0ABU7C1F3_9TELE</name>
<protein>
    <submittedName>
        <fullName evidence="1">Uncharacterized protein</fullName>
    </submittedName>
</protein>